<dbReference type="InterPro" id="IPR036412">
    <property type="entry name" value="HAD-like_sf"/>
</dbReference>
<dbReference type="Gene3D" id="3.30.1240.10">
    <property type="match status" value="1"/>
</dbReference>
<protein>
    <submittedName>
        <fullName evidence="1">Cof-type HAD-IIB family hydrolase</fullName>
    </submittedName>
</protein>
<gene>
    <name evidence="1" type="ORF">GPZ88_01705</name>
</gene>
<dbReference type="GO" id="GO:0016791">
    <property type="term" value="F:phosphatase activity"/>
    <property type="evidence" value="ECO:0007669"/>
    <property type="project" value="TreeGrafter"/>
</dbReference>
<accession>A0A6G8HY62</accession>
<dbReference type="EMBL" id="CP046919">
    <property type="protein sequence ID" value="QIM45853.1"/>
    <property type="molecule type" value="Genomic_DNA"/>
</dbReference>
<dbReference type="Gene3D" id="3.40.50.1000">
    <property type="entry name" value="HAD superfamily/HAD-like"/>
    <property type="match status" value="1"/>
</dbReference>
<dbReference type="InterPro" id="IPR006379">
    <property type="entry name" value="HAD-SF_hydro_IIB"/>
</dbReference>
<dbReference type="PRINTS" id="PR00119">
    <property type="entry name" value="CATATPASE"/>
</dbReference>
<dbReference type="SFLD" id="SFLDS00003">
    <property type="entry name" value="Haloacid_Dehalogenase"/>
    <property type="match status" value="1"/>
</dbReference>
<organism evidence="1 2">
    <name type="scientific">Streptococcus ruminicola</name>
    <dbReference type="NCBI Taxonomy" id="2686210"/>
    <lineage>
        <taxon>Bacteria</taxon>
        <taxon>Bacillati</taxon>
        <taxon>Bacillota</taxon>
        <taxon>Bacilli</taxon>
        <taxon>Lactobacillales</taxon>
        <taxon>Streptococcaceae</taxon>
        <taxon>Streptococcus</taxon>
    </lineage>
</organism>
<dbReference type="InterPro" id="IPR023214">
    <property type="entry name" value="HAD_sf"/>
</dbReference>
<dbReference type="GO" id="GO:0005829">
    <property type="term" value="C:cytosol"/>
    <property type="evidence" value="ECO:0007669"/>
    <property type="project" value="TreeGrafter"/>
</dbReference>
<dbReference type="Pfam" id="PF08282">
    <property type="entry name" value="Hydrolase_3"/>
    <property type="match status" value="1"/>
</dbReference>
<sequence length="273" mass="30046">MADIKLLALDLDGTLFNSQKVVTRENKLALRAARDMGVKVVITTGRPLKAISGLLEELDLISDEDYLITFNGGLVQKTNGEILDKSELTRSQLKLLYNHLEPLALPFDVLSDGIVYSLACRGNVSHYPQANPTLDFVTVDSFADIPENVIYNKVVSVTKPEFLDQQLLKLPKELHQHFEIFKSRDIIVEMMPKGVHKAAGLNQLVRHLGLSSENVMAMGDEENDLSMLKWAGLGVAMANGVAIAKETADVVTSRTNDESGVAEAVKKYILEAK</sequence>
<dbReference type="SUPFAM" id="SSF56784">
    <property type="entry name" value="HAD-like"/>
    <property type="match status" value="1"/>
</dbReference>
<dbReference type="RefSeq" id="WP_166043163.1">
    <property type="nucleotide sequence ID" value="NZ_CP046919.1"/>
</dbReference>
<evidence type="ECO:0000313" key="2">
    <source>
        <dbReference type="Proteomes" id="UP000503166"/>
    </source>
</evidence>
<dbReference type="CDD" id="cd07516">
    <property type="entry name" value="HAD_Pase"/>
    <property type="match status" value="1"/>
</dbReference>
<dbReference type="InterPro" id="IPR000150">
    <property type="entry name" value="Cof"/>
</dbReference>
<dbReference type="GO" id="GO:0000287">
    <property type="term" value="F:magnesium ion binding"/>
    <property type="evidence" value="ECO:0007669"/>
    <property type="project" value="TreeGrafter"/>
</dbReference>
<dbReference type="KEGG" id="srum:GPZ88_01705"/>
<dbReference type="NCBIfam" id="TIGR01484">
    <property type="entry name" value="HAD-SF-IIB"/>
    <property type="match status" value="1"/>
</dbReference>
<dbReference type="SFLD" id="SFLDG01144">
    <property type="entry name" value="C2.B.4:_PGP_Like"/>
    <property type="match status" value="1"/>
</dbReference>
<keyword evidence="1" id="KW-0378">Hydrolase</keyword>
<proteinExistence type="predicted"/>
<reference evidence="1 2" key="1">
    <citation type="submission" date="2019-12" db="EMBL/GenBank/DDBJ databases">
        <title>Complete genome sequence of Streptococcus sp. CNU G2 isolated frome Bos taurus coreanae.</title>
        <authorList>
            <person name="Park S.Y."/>
            <person name="Kim J.H."/>
            <person name="Seo S.W."/>
        </authorList>
    </citation>
    <scope>NUCLEOTIDE SEQUENCE [LARGE SCALE GENOMIC DNA]</scope>
    <source>
        <strain evidence="1 2">CNU G2</strain>
    </source>
</reference>
<dbReference type="SFLD" id="SFLDG01140">
    <property type="entry name" value="C2.B:_Phosphomannomutase_and_P"/>
    <property type="match status" value="1"/>
</dbReference>
<name>A0A6G8HY62_9STRE</name>
<dbReference type="AlphaFoldDB" id="A0A6G8HY62"/>
<dbReference type="Proteomes" id="UP000503166">
    <property type="component" value="Chromosome"/>
</dbReference>
<evidence type="ECO:0000313" key="1">
    <source>
        <dbReference type="EMBL" id="QIM45853.1"/>
    </source>
</evidence>
<dbReference type="PANTHER" id="PTHR10000">
    <property type="entry name" value="PHOSPHOSERINE PHOSPHATASE"/>
    <property type="match status" value="1"/>
</dbReference>
<dbReference type="PANTHER" id="PTHR10000:SF8">
    <property type="entry name" value="HAD SUPERFAMILY HYDROLASE-LIKE, TYPE 3"/>
    <property type="match status" value="1"/>
</dbReference>
<dbReference type="NCBIfam" id="TIGR00099">
    <property type="entry name" value="Cof-subfamily"/>
    <property type="match status" value="1"/>
</dbReference>